<dbReference type="Pfam" id="PF00069">
    <property type="entry name" value="Pkinase"/>
    <property type="match status" value="1"/>
</dbReference>
<keyword evidence="2 3" id="KW-0067">ATP-binding</keyword>
<feature type="compositionally biased region" description="Polar residues" evidence="4">
    <location>
        <begin position="674"/>
        <end position="688"/>
    </location>
</feature>
<dbReference type="Gene3D" id="1.10.510.10">
    <property type="entry name" value="Transferase(Phosphotransferase) domain 1"/>
    <property type="match status" value="1"/>
</dbReference>
<feature type="compositionally biased region" description="Polar residues" evidence="4">
    <location>
        <begin position="698"/>
        <end position="711"/>
    </location>
</feature>
<feature type="region of interest" description="Disordered" evidence="4">
    <location>
        <begin position="925"/>
        <end position="1207"/>
    </location>
</feature>
<dbReference type="PROSITE" id="PS50011">
    <property type="entry name" value="PROTEIN_KINASE_DOM"/>
    <property type="match status" value="1"/>
</dbReference>
<dbReference type="GO" id="GO:0005524">
    <property type="term" value="F:ATP binding"/>
    <property type="evidence" value="ECO:0007669"/>
    <property type="project" value="UniProtKB-UniRule"/>
</dbReference>
<dbReference type="PROSITE" id="PS00108">
    <property type="entry name" value="PROTEIN_KINASE_ST"/>
    <property type="match status" value="1"/>
</dbReference>
<feature type="region of interest" description="Disordered" evidence="4">
    <location>
        <begin position="599"/>
        <end position="841"/>
    </location>
</feature>
<feature type="compositionally biased region" description="Polar residues" evidence="4">
    <location>
        <begin position="886"/>
        <end position="900"/>
    </location>
</feature>
<feature type="compositionally biased region" description="Basic and acidic residues" evidence="4">
    <location>
        <begin position="713"/>
        <end position="732"/>
    </location>
</feature>
<feature type="region of interest" description="Disordered" evidence="4">
    <location>
        <begin position="1283"/>
        <end position="1393"/>
    </location>
</feature>
<feature type="compositionally biased region" description="Polar residues" evidence="4">
    <location>
        <begin position="1066"/>
        <end position="1083"/>
    </location>
</feature>
<feature type="compositionally biased region" description="Low complexity" evidence="4">
    <location>
        <begin position="330"/>
        <end position="344"/>
    </location>
</feature>
<evidence type="ECO:0000256" key="2">
    <source>
        <dbReference type="ARBA" id="ARBA00022840"/>
    </source>
</evidence>
<feature type="compositionally biased region" description="Low complexity" evidence="4">
    <location>
        <begin position="1117"/>
        <end position="1134"/>
    </location>
</feature>
<feature type="compositionally biased region" description="Low complexity" evidence="4">
    <location>
        <begin position="1283"/>
        <end position="1296"/>
    </location>
</feature>
<feature type="compositionally biased region" description="Low complexity" evidence="4">
    <location>
        <begin position="1343"/>
        <end position="1358"/>
    </location>
</feature>
<feature type="compositionally biased region" description="Low complexity" evidence="4">
    <location>
        <begin position="988"/>
        <end position="1007"/>
    </location>
</feature>
<feature type="compositionally biased region" description="Polar residues" evidence="4">
    <location>
        <begin position="738"/>
        <end position="747"/>
    </location>
</feature>
<dbReference type="PROSITE" id="PS00107">
    <property type="entry name" value="PROTEIN_KINASE_ATP"/>
    <property type="match status" value="1"/>
</dbReference>
<dbReference type="PANTHER" id="PTHR24346">
    <property type="entry name" value="MAP/MICROTUBULE AFFINITY-REGULATING KINASE"/>
    <property type="match status" value="1"/>
</dbReference>
<accession>A0A9P6JNW0</accession>
<dbReference type="OrthoDB" id="504170at2759"/>
<feature type="compositionally biased region" description="Pro residues" evidence="4">
    <location>
        <begin position="813"/>
        <end position="830"/>
    </location>
</feature>
<feature type="compositionally biased region" description="Polar residues" evidence="4">
    <location>
        <begin position="1018"/>
        <end position="1034"/>
    </location>
</feature>
<feature type="compositionally biased region" description="Low complexity" evidence="4">
    <location>
        <begin position="376"/>
        <end position="389"/>
    </location>
</feature>
<evidence type="ECO:0000256" key="3">
    <source>
        <dbReference type="PROSITE-ProRule" id="PRU10141"/>
    </source>
</evidence>
<dbReference type="GO" id="GO:0005737">
    <property type="term" value="C:cytoplasm"/>
    <property type="evidence" value="ECO:0007669"/>
    <property type="project" value="TreeGrafter"/>
</dbReference>
<evidence type="ECO:0000259" key="5">
    <source>
        <dbReference type="PROSITE" id="PS50011"/>
    </source>
</evidence>
<dbReference type="PANTHER" id="PTHR24346:SF110">
    <property type="entry name" value="NON-SPECIFIC SERINE_THREONINE PROTEIN KINASE"/>
    <property type="match status" value="1"/>
</dbReference>
<dbReference type="InterPro" id="IPR017441">
    <property type="entry name" value="Protein_kinase_ATP_BS"/>
</dbReference>
<proteinExistence type="predicted"/>
<feature type="compositionally biased region" description="Low complexity" evidence="4">
    <location>
        <begin position="797"/>
        <end position="812"/>
    </location>
</feature>
<organism evidence="6 7">
    <name type="scientific">Crepidotus variabilis</name>
    <dbReference type="NCBI Taxonomy" id="179855"/>
    <lineage>
        <taxon>Eukaryota</taxon>
        <taxon>Fungi</taxon>
        <taxon>Dikarya</taxon>
        <taxon>Basidiomycota</taxon>
        <taxon>Agaricomycotina</taxon>
        <taxon>Agaricomycetes</taxon>
        <taxon>Agaricomycetidae</taxon>
        <taxon>Agaricales</taxon>
        <taxon>Agaricineae</taxon>
        <taxon>Crepidotaceae</taxon>
        <taxon>Crepidotus</taxon>
    </lineage>
</organism>
<feature type="compositionally biased region" description="Pro residues" evidence="4">
    <location>
        <begin position="640"/>
        <end position="654"/>
    </location>
</feature>
<feature type="compositionally biased region" description="Basic and acidic residues" evidence="4">
    <location>
        <begin position="759"/>
        <end position="796"/>
    </location>
</feature>
<dbReference type="InterPro" id="IPR000719">
    <property type="entry name" value="Prot_kinase_dom"/>
</dbReference>
<keyword evidence="7" id="KW-1185">Reference proteome</keyword>
<dbReference type="CDD" id="cd14003">
    <property type="entry name" value="STKc_AMPK-like"/>
    <property type="match status" value="1"/>
</dbReference>
<keyword evidence="1 3" id="KW-0547">Nucleotide-binding</keyword>
<protein>
    <recommendedName>
        <fullName evidence="5">Protein kinase domain-containing protein</fullName>
    </recommendedName>
</protein>
<feature type="compositionally biased region" description="Basic and acidic residues" evidence="4">
    <location>
        <begin position="603"/>
        <end position="618"/>
    </location>
</feature>
<dbReference type="GO" id="GO:0004674">
    <property type="term" value="F:protein serine/threonine kinase activity"/>
    <property type="evidence" value="ECO:0007669"/>
    <property type="project" value="TreeGrafter"/>
</dbReference>
<reference evidence="6" key="1">
    <citation type="submission" date="2020-11" db="EMBL/GenBank/DDBJ databases">
        <authorList>
            <consortium name="DOE Joint Genome Institute"/>
            <person name="Ahrendt S."/>
            <person name="Riley R."/>
            <person name="Andreopoulos W."/>
            <person name="Labutti K."/>
            <person name="Pangilinan J."/>
            <person name="Ruiz-Duenas F.J."/>
            <person name="Barrasa J.M."/>
            <person name="Sanchez-Garcia M."/>
            <person name="Camarero S."/>
            <person name="Miyauchi S."/>
            <person name="Serrano A."/>
            <person name="Linde D."/>
            <person name="Babiker R."/>
            <person name="Drula E."/>
            <person name="Ayuso-Fernandez I."/>
            <person name="Pacheco R."/>
            <person name="Padilla G."/>
            <person name="Ferreira P."/>
            <person name="Barriuso J."/>
            <person name="Kellner H."/>
            <person name="Castanera R."/>
            <person name="Alfaro M."/>
            <person name="Ramirez L."/>
            <person name="Pisabarro A.G."/>
            <person name="Kuo A."/>
            <person name="Tritt A."/>
            <person name="Lipzen A."/>
            <person name="He G."/>
            <person name="Yan M."/>
            <person name="Ng V."/>
            <person name="Cullen D."/>
            <person name="Martin F."/>
            <person name="Rosso M.-N."/>
            <person name="Henrissat B."/>
            <person name="Hibbett D."/>
            <person name="Martinez A.T."/>
            <person name="Grigoriev I.V."/>
        </authorList>
    </citation>
    <scope>NUCLEOTIDE SEQUENCE</scope>
    <source>
        <strain evidence="6">CBS 506.95</strain>
    </source>
</reference>
<sequence length="1393" mass="150611">MPGHKLSASVSQNRKAELANAYNELGKELSSSKIRVVGNYTLGRVIGEGAYGKVRLGIHRLTSTRVAIKQIPKAMSASLTREIHHHRQLHHPHITQMYEVIATESHIWIVTELCCGGELFDYLVEKGRLSEEETRNLFGQLCLAVAYLHDNDIVHRDLKLENVLLDERCRVKLGDFGFTREFDRNALMETFCGTTGYASPEMLQGKKYQGPEVDVWSLGIILYTLLTGTLPFDDDDEAVMREKIIEGEFEDPAWLSLESRDLIKNILTKDVPKRITIPQMLTHPWFTSQTLSYEGEPLSPLPASVLDEFNRPSTPPQSDVELAQTQSRRNSNSEASTEDSTSTSPFSKQPDLINSTPTTPDKEYLVDPFESTDNKAQASPSSASQSSPSIPRHPSDSTIRKTTLESLSKLRRQSATVVEEEPPNETHAQGVKFPASGTAPSPIIYSASTSSKPSGPALPLRTPARTKRRSVSSVMSDGGAVTGSPTFDADNDNDLGIDMGVASGLSLNISAATSSQPIDFASLLTGHMPVMFSTEPERRLLNSLAALGLDTAQIVHSVLSHACDSAGAMWWMLRRKDREREETGAVWVASPAEEVKAFTFGLPEDKDKDKEKDKGKEREHKKKRHKVSAGVQTDSQVVAPLPPPPQFALVPPTPTINSARPTTPPPRERVGTPTKMSMLTPGSTTSAIPNGHGGDTSGSGSYRSYPSTPSGSVKDREKDNGHGKDREKEKGGRKARSGSVSIMQRATTALEAAGLVRKKSAEAVKEERDKDKDREKSKEAEREKEKRIGSNEEPRPSHGSTSGGSSKLTKSPPLKPTKDPIPIPSTPPPNEHSHITGTQIGSPWVLADTGISVPAEVAREAALATLTGAHTTANSLPINRDPMVHSYSTPNISDNVTRKPSPQPPIRNKSNLLAAFRLWFNEERKGKRKEDPNAGSHAGTSQAHAIGSIRVPSRRGSVSKPQTGVNNKNKGGNKYSSQRGTKHRGKRPSMSSRRSSSVNSRRSSVTSNHVAPLLELDSPQQIPRRSMGSHTPNSEFGGEHSSRPSSIHSLSMQPSTAASGRHKKSPSQSSTGSVHHFRTSSPMQKLYHRRGGSGSSTTRVVRQMTPVKEQRPPHVRSNSATSSLYSPPSSRPTSFYEQSESEGGGLNRPRTASPYRSRRKSMDETSSIASNSRKNGASGSGPTTFVAQKRQGPFASPAGIGRSSWKKSWGIEPPGWSSRTAHLPIEVIDILPLSNNEPISIRDVFSGKHPVHLTTVGAGDDSDWVDEDDDIPALAGGLGQMGALSMSSSVSSSAGSTGLNLPPLPPLQMDQGPITLSPAPRGHRTKRSGSGGNGGSGSRSKGGHSPSPKLSPLPSESLYDTAETRSGRRQLPSGRPGPAFKQAIQEEDEGEEE</sequence>
<dbReference type="EMBL" id="MU157863">
    <property type="protein sequence ID" value="KAF9527208.1"/>
    <property type="molecule type" value="Genomic_DNA"/>
</dbReference>
<feature type="domain" description="Protein kinase" evidence="5">
    <location>
        <begin position="40"/>
        <end position="286"/>
    </location>
</feature>
<dbReference type="InterPro" id="IPR011009">
    <property type="entry name" value="Kinase-like_dom_sf"/>
</dbReference>
<comment type="caution">
    <text evidence="6">The sequence shown here is derived from an EMBL/GenBank/DDBJ whole genome shotgun (WGS) entry which is preliminary data.</text>
</comment>
<dbReference type="GO" id="GO:0035556">
    <property type="term" value="P:intracellular signal transduction"/>
    <property type="evidence" value="ECO:0007669"/>
    <property type="project" value="TreeGrafter"/>
</dbReference>
<gene>
    <name evidence="6" type="ORF">CPB83DRAFT_793652</name>
</gene>
<evidence type="ECO:0000313" key="6">
    <source>
        <dbReference type="EMBL" id="KAF9527208.1"/>
    </source>
</evidence>
<feature type="binding site" evidence="3">
    <location>
        <position position="69"/>
    </location>
    <ligand>
        <name>ATP</name>
        <dbReference type="ChEBI" id="CHEBI:30616"/>
    </ligand>
</feature>
<feature type="region of interest" description="Disordered" evidence="4">
    <location>
        <begin position="877"/>
        <end position="910"/>
    </location>
</feature>
<feature type="compositionally biased region" description="Basic and acidic residues" evidence="4">
    <location>
        <begin position="393"/>
        <end position="403"/>
    </location>
</feature>
<feature type="region of interest" description="Disordered" evidence="4">
    <location>
        <begin position="303"/>
        <end position="487"/>
    </location>
</feature>
<dbReference type="Proteomes" id="UP000807306">
    <property type="component" value="Unassembled WGS sequence"/>
</dbReference>
<feature type="compositionally biased region" description="Low complexity" evidence="4">
    <location>
        <begin position="964"/>
        <end position="974"/>
    </location>
</feature>
<evidence type="ECO:0000256" key="4">
    <source>
        <dbReference type="SAM" id="MobiDB-lite"/>
    </source>
</evidence>
<dbReference type="SMART" id="SM00220">
    <property type="entry name" value="S_TKc"/>
    <property type="match status" value="1"/>
</dbReference>
<dbReference type="InterPro" id="IPR008271">
    <property type="entry name" value="Ser/Thr_kinase_AS"/>
</dbReference>
<dbReference type="FunFam" id="1.10.510.10:FF:000571">
    <property type="entry name" value="Maternal embryonic leucine zipper kinase"/>
    <property type="match status" value="1"/>
</dbReference>
<dbReference type="SUPFAM" id="SSF56112">
    <property type="entry name" value="Protein kinase-like (PK-like)"/>
    <property type="match status" value="1"/>
</dbReference>
<evidence type="ECO:0000313" key="7">
    <source>
        <dbReference type="Proteomes" id="UP000807306"/>
    </source>
</evidence>
<name>A0A9P6JNW0_9AGAR</name>
<feature type="compositionally biased region" description="Polar residues" evidence="4">
    <location>
        <begin position="1164"/>
        <end position="1186"/>
    </location>
</feature>
<evidence type="ECO:0000256" key="1">
    <source>
        <dbReference type="ARBA" id="ARBA00022741"/>
    </source>
</evidence>